<dbReference type="InterPro" id="IPR050117">
    <property type="entry name" value="MAPK"/>
</dbReference>
<keyword evidence="7" id="KW-0131">Cell cycle</keyword>
<dbReference type="PANTHER" id="PTHR24055">
    <property type="entry name" value="MITOGEN-ACTIVATED PROTEIN KINASE"/>
    <property type="match status" value="1"/>
</dbReference>
<keyword evidence="4 8" id="KW-0547">Nucleotide-binding</keyword>
<sequence length="637" mass="73006">MLPSLRVSSNVRRELDWRMAHHGKKNSQQCILEDRDFKVDSRFVNLKPIGIGGNGIVYSAVDSECEKEVAIKKICFSDKKSCKYAFRELRIMRRLHHENIVTVYEVLGPGVCSVADNMMGSLCELNSVYIVQELLDTDLQQLLLDEGCPLGEEHVRLFLYQLLRGLKYIHSANVLHRDLKPSNLLINLDDLTLKIGDFGLARVIDSDYTHKGFLTDQVGTCWYRSPELIISPNDYTKAIDIWSAGCIFMEMLIGQPLLPGSHDMEQISLILQLVNISDNDWNRVTQVLPKSVMKRIPRVPEKTLRDTYPTIDPSALNLIEKMLTVNSSQRISAEDALQHPYLKSYCCPSDEPIATQPFFIEHEVDELSPKALCHYITELQGKQFSTGSEYLPKHLNIYCEDNSLQPIPSHRDTAKSRKSEEHRSKKPEMIHEHKREKNKEQCNISNMQRSPDSANHPLLKKPQKQHPAKLNIKKPNQSKSSNINDSFYEIKVKDRVNLERKSETHTGRQQTGSRRTASFLSPKEQLLSATEADSLKYAAEKNQCEKKQTRQKSGGSCDFDSRYRLPTEHLTRQNKQSQSLCNRPLKLNPHILANKFEKLIIWDNENITNDADQNYGPLPIKQKNRKDQDNSSESDDS</sequence>
<gene>
    <name evidence="11" type="ORF">OCTVUL_1B001915</name>
</gene>
<dbReference type="Proteomes" id="UP001162480">
    <property type="component" value="Chromosome 6"/>
</dbReference>
<dbReference type="FunFam" id="3.30.200.20:FF:000281">
    <property type="entry name" value="Mitogen-activated protein kinase 4"/>
    <property type="match status" value="1"/>
</dbReference>
<keyword evidence="6 8" id="KW-0067">ATP-binding</keyword>
<name>A0AA36AXQ1_OCTVU</name>
<feature type="compositionally biased region" description="Polar residues" evidence="9">
    <location>
        <begin position="474"/>
        <end position="485"/>
    </location>
</feature>
<evidence type="ECO:0000256" key="2">
    <source>
        <dbReference type="ARBA" id="ARBA00022553"/>
    </source>
</evidence>
<dbReference type="Gene3D" id="1.10.510.10">
    <property type="entry name" value="Transferase(Phosphotransferase) domain 1"/>
    <property type="match status" value="1"/>
</dbReference>
<dbReference type="InterPro" id="IPR011009">
    <property type="entry name" value="Kinase-like_dom_sf"/>
</dbReference>
<evidence type="ECO:0000313" key="11">
    <source>
        <dbReference type="EMBL" id="CAI9724218.1"/>
    </source>
</evidence>
<feature type="region of interest" description="Disordered" evidence="9">
    <location>
        <begin position="402"/>
        <end position="523"/>
    </location>
</feature>
<evidence type="ECO:0000256" key="7">
    <source>
        <dbReference type="ARBA" id="ARBA00023306"/>
    </source>
</evidence>
<evidence type="ECO:0000259" key="10">
    <source>
        <dbReference type="PROSITE" id="PS50011"/>
    </source>
</evidence>
<keyword evidence="1" id="KW-0723">Serine/threonine-protein kinase</keyword>
<keyword evidence="5" id="KW-0418">Kinase</keyword>
<dbReference type="FunFam" id="1.10.510.10:FF:000624">
    <property type="entry name" value="Mitogen-activated protein kinase"/>
    <property type="match status" value="1"/>
</dbReference>
<feature type="compositionally biased region" description="Basic and acidic residues" evidence="9">
    <location>
        <begin position="488"/>
        <end position="506"/>
    </location>
</feature>
<feature type="compositionally biased region" description="Polar residues" evidence="9">
    <location>
        <begin position="507"/>
        <end position="519"/>
    </location>
</feature>
<accession>A0AA36AXQ1</accession>
<feature type="domain" description="Protein kinase" evidence="10">
    <location>
        <begin position="43"/>
        <end position="342"/>
    </location>
</feature>
<evidence type="ECO:0000256" key="9">
    <source>
        <dbReference type="SAM" id="MobiDB-lite"/>
    </source>
</evidence>
<evidence type="ECO:0000256" key="6">
    <source>
        <dbReference type="ARBA" id="ARBA00022840"/>
    </source>
</evidence>
<reference evidence="11" key="1">
    <citation type="submission" date="2023-08" db="EMBL/GenBank/DDBJ databases">
        <authorList>
            <person name="Alioto T."/>
            <person name="Alioto T."/>
            <person name="Gomez Garrido J."/>
        </authorList>
    </citation>
    <scope>NUCLEOTIDE SEQUENCE</scope>
</reference>
<dbReference type="Gene3D" id="3.30.200.20">
    <property type="entry name" value="Phosphorylase Kinase, domain 1"/>
    <property type="match status" value="1"/>
</dbReference>
<dbReference type="PROSITE" id="PS00108">
    <property type="entry name" value="PROTEIN_KINASE_ST"/>
    <property type="match status" value="1"/>
</dbReference>
<evidence type="ECO:0000256" key="4">
    <source>
        <dbReference type="ARBA" id="ARBA00022741"/>
    </source>
</evidence>
<dbReference type="InterPro" id="IPR008271">
    <property type="entry name" value="Ser/Thr_kinase_AS"/>
</dbReference>
<feature type="compositionally biased region" description="Basic residues" evidence="9">
    <location>
        <begin position="458"/>
        <end position="467"/>
    </location>
</feature>
<feature type="region of interest" description="Disordered" evidence="9">
    <location>
        <begin position="608"/>
        <end position="637"/>
    </location>
</feature>
<dbReference type="GO" id="GO:0004707">
    <property type="term" value="F:MAP kinase activity"/>
    <property type="evidence" value="ECO:0007669"/>
    <property type="project" value="InterPro"/>
</dbReference>
<keyword evidence="2" id="KW-0597">Phosphoprotein</keyword>
<dbReference type="GO" id="GO:0005524">
    <property type="term" value="F:ATP binding"/>
    <property type="evidence" value="ECO:0007669"/>
    <property type="project" value="UniProtKB-UniRule"/>
</dbReference>
<evidence type="ECO:0000256" key="5">
    <source>
        <dbReference type="ARBA" id="ARBA00022777"/>
    </source>
</evidence>
<dbReference type="SUPFAM" id="SSF56112">
    <property type="entry name" value="Protein kinase-like (PK-like)"/>
    <property type="match status" value="1"/>
</dbReference>
<evidence type="ECO:0000313" key="12">
    <source>
        <dbReference type="Proteomes" id="UP001162480"/>
    </source>
</evidence>
<organism evidence="11 12">
    <name type="scientific">Octopus vulgaris</name>
    <name type="common">Common octopus</name>
    <dbReference type="NCBI Taxonomy" id="6645"/>
    <lineage>
        <taxon>Eukaryota</taxon>
        <taxon>Metazoa</taxon>
        <taxon>Spiralia</taxon>
        <taxon>Lophotrochozoa</taxon>
        <taxon>Mollusca</taxon>
        <taxon>Cephalopoda</taxon>
        <taxon>Coleoidea</taxon>
        <taxon>Octopodiformes</taxon>
        <taxon>Octopoda</taxon>
        <taxon>Incirrata</taxon>
        <taxon>Octopodidae</taxon>
        <taxon>Octopus</taxon>
    </lineage>
</organism>
<evidence type="ECO:0000256" key="1">
    <source>
        <dbReference type="ARBA" id="ARBA00022527"/>
    </source>
</evidence>
<dbReference type="PROSITE" id="PS00107">
    <property type="entry name" value="PROTEIN_KINASE_ATP"/>
    <property type="match status" value="1"/>
</dbReference>
<protein>
    <submittedName>
        <fullName evidence="11">Mitogen-activated protein kinase SLT2/MPK1-like</fullName>
    </submittedName>
</protein>
<dbReference type="EMBL" id="OX597819">
    <property type="protein sequence ID" value="CAI9724218.1"/>
    <property type="molecule type" value="Genomic_DNA"/>
</dbReference>
<dbReference type="Pfam" id="PF00069">
    <property type="entry name" value="Pkinase"/>
    <property type="match status" value="1"/>
</dbReference>
<evidence type="ECO:0000256" key="8">
    <source>
        <dbReference type="PROSITE-ProRule" id="PRU10141"/>
    </source>
</evidence>
<feature type="binding site" evidence="8">
    <location>
        <position position="73"/>
    </location>
    <ligand>
        <name>ATP</name>
        <dbReference type="ChEBI" id="CHEBI:30616"/>
    </ligand>
</feature>
<evidence type="ECO:0000256" key="3">
    <source>
        <dbReference type="ARBA" id="ARBA00022679"/>
    </source>
</evidence>
<proteinExistence type="predicted"/>
<dbReference type="InterPro" id="IPR008350">
    <property type="entry name" value="MAPK_ERK3/4"/>
</dbReference>
<dbReference type="InterPro" id="IPR017441">
    <property type="entry name" value="Protein_kinase_ATP_BS"/>
</dbReference>
<feature type="compositionally biased region" description="Polar residues" evidence="9">
    <location>
        <begin position="441"/>
        <end position="453"/>
    </location>
</feature>
<dbReference type="InterPro" id="IPR000719">
    <property type="entry name" value="Prot_kinase_dom"/>
</dbReference>
<dbReference type="SMART" id="SM00220">
    <property type="entry name" value="S_TKc"/>
    <property type="match status" value="1"/>
</dbReference>
<keyword evidence="3" id="KW-0808">Transferase</keyword>
<feature type="compositionally biased region" description="Basic and acidic residues" evidence="9">
    <location>
        <begin position="409"/>
        <end position="440"/>
    </location>
</feature>
<dbReference type="PRINTS" id="PR01771">
    <property type="entry name" value="ERK3ERK4MAPK"/>
</dbReference>
<keyword evidence="12" id="KW-1185">Reference proteome</keyword>
<dbReference type="AlphaFoldDB" id="A0AA36AXQ1"/>
<dbReference type="PROSITE" id="PS50011">
    <property type="entry name" value="PROTEIN_KINASE_DOM"/>
    <property type="match status" value="1"/>
</dbReference>